<dbReference type="CDD" id="cd00063">
    <property type="entry name" value="FN3"/>
    <property type="match status" value="1"/>
</dbReference>
<evidence type="ECO:0000256" key="2">
    <source>
        <dbReference type="SAM" id="SignalP"/>
    </source>
</evidence>
<dbReference type="InterPro" id="IPR013783">
    <property type="entry name" value="Ig-like_fold"/>
</dbReference>
<dbReference type="AlphaFoldDB" id="A0A8I6S910"/>
<name>A0A8I6S910_CIMLE</name>
<evidence type="ECO:0000313" key="3">
    <source>
        <dbReference type="EnsemblMetazoa" id="XP_014259844.1"/>
    </source>
</evidence>
<accession>A0A8I6S910</accession>
<dbReference type="SUPFAM" id="SSF49265">
    <property type="entry name" value="Fibronectin type III"/>
    <property type="match status" value="1"/>
</dbReference>
<dbReference type="Gene3D" id="2.60.40.10">
    <property type="entry name" value="Immunoglobulins"/>
    <property type="match status" value="1"/>
</dbReference>
<dbReference type="KEGG" id="clec:106672716"/>
<evidence type="ECO:0008006" key="5">
    <source>
        <dbReference type="Google" id="ProtNLM"/>
    </source>
</evidence>
<dbReference type="PROSITE" id="PS51257">
    <property type="entry name" value="PROKAR_LIPOPROTEIN"/>
    <property type="match status" value="1"/>
</dbReference>
<dbReference type="InterPro" id="IPR036116">
    <property type="entry name" value="FN3_sf"/>
</dbReference>
<sequence>MYCRLFQIALVVSSLAACLDQVSEVVGLRGSPDYKHVSLRWEYPRYGIPVYGFQVHYCELQAWGPNRCKTKLVESSGVIEEMGVPTSFKSYAVVIHGLRMATNYSFSVRPLETRKTRYLVDKFSHSTIFLATKGFSARAVLCLPDRSEVEVSTGPHFSGRIAVEGALGEECSLEGIPSSPKESYLMRISHSECGSETNSTAVATFILVQENLPILTHSTRRFLVVCTFHPETLTVRAGLNLPHTSHGSVEPQTEGENHISEVSSNEVIASPLQQVESREFKEEDEAQVVITTVAIIAGLVGSGLVIWWFVPLQRNSDSESILSRECSPSDLDNFENTVRDGEITESERAMGGAYNTVMRDRLASGEMCITLDSQAASEA</sequence>
<dbReference type="OMA" id="YLMRISH"/>
<keyword evidence="1" id="KW-1133">Transmembrane helix</keyword>
<keyword evidence="1" id="KW-0472">Membrane</keyword>
<protein>
    <recommendedName>
        <fullName evidence="5">Fibronectin type-III domain-containing protein</fullName>
    </recommendedName>
</protein>
<keyword evidence="2" id="KW-0732">Signal</keyword>
<dbReference type="InterPro" id="IPR003961">
    <property type="entry name" value="FN3_dom"/>
</dbReference>
<keyword evidence="1" id="KW-0812">Transmembrane</keyword>
<keyword evidence="4" id="KW-1185">Reference proteome</keyword>
<evidence type="ECO:0000256" key="1">
    <source>
        <dbReference type="SAM" id="Phobius"/>
    </source>
</evidence>
<feature type="transmembrane region" description="Helical" evidence="1">
    <location>
        <begin position="288"/>
        <end position="310"/>
    </location>
</feature>
<dbReference type="OrthoDB" id="6368363at2759"/>
<feature type="chain" id="PRO_5035242871" description="Fibronectin type-III domain-containing protein" evidence="2">
    <location>
        <begin position="17"/>
        <end position="379"/>
    </location>
</feature>
<evidence type="ECO:0000313" key="4">
    <source>
        <dbReference type="Proteomes" id="UP000494040"/>
    </source>
</evidence>
<dbReference type="GeneID" id="106672716"/>
<organism evidence="3 4">
    <name type="scientific">Cimex lectularius</name>
    <name type="common">Bed bug</name>
    <name type="synonym">Acanthia lectularia</name>
    <dbReference type="NCBI Taxonomy" id="79782"/>
    <lineage>
        <taxon>Eukaryota</taxon>
        <taxon>Metazoa</taxon>
        <taxon>Ecdysozoa</taxon>
        <taxon>Arthropoda</taxon>
        <taxon>Hexapoda</taxon>
        <taxon>Insecta</taxon>
        <taxon>Pterygota</taxon>
        <taxon>Neoptera</taxon>
        <taxon>Paraneoptera</taxon>
        <taxon>Hemiptera</taxon>
        <taxon>Heteroptera</taxon>
        <taxon>Panheteroptera</taxon>
        <taxon>Cimicomorpha</taxon>
        <taxon>Cimicidae</taxon>
        <taxon>Cimex</taxon>
    </lineage>
</organism>
<dbReference type="EnsemblMetazoa" id="XM_014404358.2">
    <property type="protein sequence ID" value="XP_014259844.1"/>
    <property type="gene ID" value="LOC106672716"/>
</dbReference>
<proteinExistence type="predicted"/>
<reference evidence="3" key="1">
    <citation type="submission" date="2022-01" db="UniProtKB">
        <authorList>
            <consortium name="EnsemblMetazoa"/>
        </authorList>
    </citation>
    <scope>IDENTIFICATION</scope>
</reference>
<feature type="signal peptide" evidence="2">
    <location>
        <begin position="1"/>
        <end position="16"/>
    </location>
</feature>
<dbReference type="Proteomes" id="UP000494040">
    <property type="component" value="Unassembled WGS sequence"/>
</dbReference>
<dbReference type="RefSeq" id="XP_014259844.1">
    <property type="nucleotide sequence ID" value="XM_014404358.2"/>
</dbReference>